<feature type="signal peptide" evidence="2">
    <location>
        <begin position="1"/>
        <end position="24"/>
    </location>
</feature>
<sequence>MIPVLFLAGLLISLQVLYTGPGTADKWPHAAVTAHYIVRRSATVASKRAENVIRKVCARLPPQYLLLGRVTLDIADLTLRQVQQALRSPWAPAPPSRRIVSPPPPQHDESMTELSQTSLLTTSVAHCLSARNSHVSIPVLDTPIRASASVLSRVSASSRSPQNTRWPSPETGSQEFAVSASVKNIRTQAEKTDLMPLILISVSLLLVSVSAALTRWVSTRRAPVQARRPRRRQRRYRLHRYPAVAPVQVTNAKEPTELPVIWRPVAVGVPKSDAGLKGGPEAPARCLRKADIKTPSAFTAQQLDVLIDKLMELLPLVVLQAFADEFSLPSSVPSVLPRVGDTSFSTHGNEVTRRRSSGQGEEQAQAIPIASTSATPPTSARGDDEKNDEDDIWMTVAQRVQALESFVQTEDKGKGKEREREQASPTVDGGKRIRMAIREWVVSPPNLRNDPKWSALMRRGEERGCGVVVRPEDMKPLAFFGVSESG</sequence>
<feature type="region of interest" description="Disordered" evidence="1">
    <location>
        <begin position="337"/>
        <end position="388"/>
    </location>
</feature>
<feature type="region of interest" description="Disordered" evidence="1">
    <location>
        <begin position="154"/>
        <end position="173"/>
    </location>
</feature>
<keyword evidence="4" id="KW-1185">Reference proteome</keyword>
<feature type="compositionally biased region" description="Pro residues" evidence="1">
    <location>
        <begin position="91"/>
        <end position="105"/>
    </location>
</feature>
<feature type="compositionally biased region" description="Polar residues" evidence="1">
    <location>
        <begin position="161"/>
        <end position="173"/>
    </location>
</feature>
<feature type="region of interest" description="Disordered" evidence="1">
    <location>
        <begin position="88"/>
        <end position="114"/>
    </location>
</feature>
<gene>
    <name evidence="3" type="ORF">B0H15DRAFT_183767</name>
</gene>
<dbReference type="EMBL" id="JARJCN010000019">
    <property type="protein sequence ID" value="KAJ7091990.1"/>
    <property type="molecule type" value="Genomic_DNA"/>
</dbReference>
<evidence type="ECO:0000256" key="2">
    <source>
        <dbReference type="SAM" id="SignalP"/>
    </source>
</evidence>
<reference evidence="3" key="1">
    <citation type="submission" date="2023-03" db="EMBL/GenBank/DDBJ databases">
        <title>Massive genome expansion in bonnet fungi (Mycena s.s.) driven by repeated elements and novel gene families across ecological guilds.</title>
        <authorList>
            <consortium name="Lawrence Berkeley National Laboratory"/>
            <person name="Harder C.B."/>
            <person name="Miyauchi S."/>
            <person name="Viragh M."/>
            <person name="Kuo A."/>
            <person name="Thoen E."/>
            <person name="Andreopoulos B."/>
            <person name="Lu D."/>
            <person name="Skrede I."/>
            <person name="Drula E."/>
            <person name="Henrissat B."/>
            <person name="Morin E."/>
            <person name="Kohler A."/>
            <person name="Barry K."/>
            <person name="LaButti K."/>
            <person name="Morin E."/>
            <person name="Salamov A."/>
            <person name="Lipzen A."/>
            <person name="Mereny Z."/>
            <person name="Hegedus B."/>
            <person name="Baldrian P."/>
            <person name="Stursova M."/>
            <person name="Weitz H."/>
            <person name="Taylor A."/>
            <person name="Grigoriev I.V."/>
            <person name="Nagy L.G."/>
            <person name="Martin F."/>
            <person name="Kauserud H."/>
        </authorList>
    </citation>
    <scope>NUCLEOTIDE SEQUENCE</scope>
    <source>
        <strain evidence="3">CBHHK173m</strain>
    </source>
</reference>
<name>A0AAD6U8K7_9AGAR</name>
<accession>A0AAD6U8K7</accession>
<proteinExistence type="predicted"/>
<evidence type="ECO:0000313" key="3">
    <source>
        <dbReference type="EMBL" id="KAJ7091990.1"/>
    </source>
</evidence>
<organism evidence="3 4">
    <name type="scientific">Mycena belliarum</name>
    <dbReference type="NCBI Taxonomy" id="1033014"/>
    <lineage>
        <taxon>Eukaryota</taxon>
        <taxon>Fungi</taxon>
        <taxon>Dikarya</taxon>
        <taxon>Basidiomycota</taxon>
        <taxon>Agaricomycotina</taxon>
        <taxon>Agaricomycetes</taxon>
        <taxon>Agaricomycetidae</taxon>
        <taxon>Agaricales</taxon>
        <taxon>Marasmiineae</taxon>
        <taxon>Mycenaceae</taxon>
        <taxon>Mycena</taxon>
    </lineage>
</organism>
<dbReference type="AlphaFoldDB" id="A0AAD6U8K7"/>
<evidence type="ECO:0000313" key="4">
    <source>
        <dbReference type="Proteomes" id="UP001222325"/>
    </source>
</evidence>
<comment type="caution">
    <text evidence="3">The sequence shown here is derived from an EMBL/GenBank/DDBJ whole genome shotgun (WGS) entry which is preliminary data.</text>
</comment>
<keyword evidence="2" id="KW-0732">Signal</keyword>
<evidence type="ECO:0000256" key="1">
    <source>
        <dbReference type="SAM" id="MobiDB-lite"/>
    </source>
</evidence>
<protein>
    <submittedName>
        <fullName evidence="3">Uncharacterized protein</fullName>
    </submittedName>
</protein>
<feature type="region of interest" description="Disordered" evidence="1">
    <location>
        <begin position="407"/>
        <end position="428"/>
    </location>
</feature>
<dbReference type="Proteomes" id="UP001222325">
    <property type="component" value="Unassembled WGS sequence"/>
</dbReference>
<feature type="chain" id="PRO_5042087950" evidence="2">
    <location>
        <begin position="25"/>
        <end position="486"/>
    </location>
</feature>
<feature type="compositionally biased region" description="Basic and acidic residues" evidence="1">
    <location>
        <begin position="409"/>
        <end position="422"/>
    </location>
</feature>